<feature type="transmembrane region" description="Helical" evidence="1">
    <location>
        <begin position="54"/>
        <end position="84"/>
    </location>
</feature>
<reference evidence="2 3" key="1">
    <citation type="journal article" date="2007" name="Nature">
        <title>Evolution of genes and genomes on the Drosophila phylogeny.</title>
        <authorList>
            <consortium name="Drosophila 12 Genomes Consortium"/>
            <person name="Clark A.G."/>
            <person name="Eisen M.B."/>
            <person name="Smith D.R."/>
            <person name="Bergman C.M."/>
            <person name="Oliver B."/>
            <person name="Markow T.A."/>
            <person name="Kaufman T.C."/>
            <person name="Kellis M."/>
            <person name="Gelbart W."/>
            <person name="Iyer V.N."/>
            <person name="Pollard D.A."/>
            <person name="Sackton T.B."/>
            <person name="Larracuente A.M."/>
            <person name="Singh N.D."/>
            <person name="Abad J.P."/>
            <person name="Abt D.N."/>
            <person name="Adryan B."/>
            <person name="Aguade M."/>
            <person name="Akashi H."/>
            <person name="Anderson W.W."/>
            <person name="Aquadro C.F."/>
            <person name="Ardell D.H."/>
            <person name="Arguello R."/>
            <person name="Artieri C.G."/>
            <person name="Barbash D.A."/>
            <person name="Barker D."/>
            <person name="Barsanti P."/>
            <person name="Batterham P."/>
            <person name="Batzoglou S."/>
            <person name="Begun D."/>
            <person name="Bhutkar A."/>
            <person name="Blanco E."/>
            <person name="Bosak S.A."/>
            <person name="Bradley R.K."/>
            <person name="Brand A.D."/>
            <person name="Brent M.R."/>
            <person name="Brooks A.N."/>
            <person name="Brown R.H."/>
            <person name="Butlin R.K."/>
            <person name="Caggese C."/>
            <person name="Calvi B.R."/>
            <person name="Bernardo de Carvalho A."/>
            <person name="Caspi A."/>
            <person name="Castrezana S."/>
            <person name="Celniker S.E."/>
            <person name="Chang J.L."/>
            <person name="Chapple C."/>
            <person name="Chatterji S."/>
            <person name="Chinwalla A."/>
            <person name="Civetta A."/>
            <person name="Clifton S.W."/>
            <person name="Comeron J.M."/>
            <person name="Costello J.C."/>
            <person name="Coyne J.A."/>
            <person name="Daub J."/>
            <person name="David R.G."/>
            <person name="Delcher A.L."/>
            <person name="Delehaunty K."/>
            <person name="Do C.B."/>
            <person name="Ebling H."/>
            <person name="Edwards K."/>
            <person name="Eickbush T."/>
            <person name="Evans J.D."/>
            <person name="Filipski A."/>
            <person name="Findeiss S."/>
            <person name="Freyhult E."/>
            <person name="Fulton L."/>
            <person name="Fulton R."/>
            <person name="Garcia A.C."/>
            <person name="Gardiner A."/>
            <person name="Garfield D.A."/>
            <person name="Garvin B.E."/>
            <person name="Gibson G."/>
            <person name="Gilbert D."/>
            <person name="Gnerre S."/>
            <person name="Godfrey J."/>
            <person name="Good R."/>
            <person name="Gotea V."/>
            <person name="Gravely B."/>
            <person name="Greenberg A.J."/>
            <person name="Griffiths-Jones S."/>
            <person name="Gross S."/>
            <person name="Guigo R."/>
            <person name="Gustafson E.A."/>
            <person name="Haerty W."/>
            <person name="Hahn M.W."/>
            <person name="Halligan D.L."/>
            <person name="Halpern A.L."/>
            <person name="Halter G.M."/>
            <person name="Han M.V."/>
            <person name="Heger A."/>
            <person name="Hillier L."/>
            <person name="Hinrichs A.S."/>
            <person name="Holmes I."/>
            <person name="Hoskins R.A."/>
            <person name="Hubisz M.J."/>
            <person name="Hultmark D."/>
            <person name="Huntley M.A."/>
            <person name="Jaffe D.B."/>
            <person name="Jagadeeshan S."/>
            <person name="Jeck W.R."/>
            <person name="Johnson J."/>
            <person name="Jones C.D."/>
            <person name="Jordan W.C."/>
            <person name="Karpen G.H."/>
            <person name="Kataoka E."/>
            <person name="Keightley P.D."/>
            <person name="Kheradpour P."/>
            <person name="Kirkness E.F."/>
            <person name="Koerich L.B."/>
            <person name="Kristiansen K."/>
            <person name="Kudrna D."/>
            <person name="Kulathinal R.J."/>
            <person name="Kumar S."/>
            <person name="Kwok R."/>
            <person name="Lander E."/>
            <person name="Langley C.H."/>
            <person name="Lapoint R."/>
            <person name="Lazzaro B.P."/>
            <person name="Lee S.J."/>
            <person name="Levesque L."/>
            <person name="Li R."/>
            <person name="Lin C.F."/>
            <person name="Lin M.F."/>
            <person name="Lindblad-Toh K."/>
            <person name="Llopart A."/>
            <person name="Long M."/>
            <person name="Low L."/>
            <person name="Lozovsky E."/>
            <person name="Lu J."/>
            <person name="Luo M."/>
            <person name="Machado C.A."/>
            <person name="Makalowski W."/>
            <person name="Marzo M."/>
            <person name="Matsuda M."/>
            <person name="Matzkin L."/>
            <person name="McAllister B."/>
            <person name="McBride C.S."/>
            <person name="McKernan B."/>
            <person name="McKernan K."/>
            <person name="Mendez-Lago M."/>
            <person name="Minx P."/>
            <person name="Mollenhauer M.U."/>
            <person name="Montooth K."/>
            <person name="Mount S.M."/>
            <person name="Mu X."/>
            <person name="Myers E."/>
            <person name="Negre B."/>
            <person name="Newfeld S."/>
            <person name="Nielsen R."/>
            <person name="Noor M.A."/>
            <person name="O'Grady P."/>
            <person name="Pachter L."/>
            <person name="Papaceit M."/>
            <person name="Parisi M.J."/>
            <person name="Parisi M."/>
            <person name="Parts L."/>
            <person name="Pedersen J.S."/>
            <person name="Pesole G."/>
            <person name="Phillippy A.M."/>
            <person name="Ponting C.P."/>
            <person name="Pop M."/>
            <person name="Porcelli D."/>
            <person name="Powell J.R."/>
            <person name="Prohaska S."/>
            <person name="Pruitt K."/>
            <person name="Puig M."/>
            <person name="Quesneville H."/>
            <person name="Ram K.R."/>
            <person name="Rand D."/>
            <person name="Rasmussen M.D."/>
            <person name="Reed L.K."/>
            <person name="Reenan R."/>
            <person name="Reily A."/>
            <person name="Remington K.A."/>
            <person name="Rieger T.T."/>
            <person name="Ritchie M.G."/>
            <person name="Robin C."/>
            <person name="Rogers Y.H."/>
            <person name="Rohde C."/>
            <person name="Rozas J."/>
            <person name="Rubenfield M.J."/>
            <person name="Ruiz A."/>
            <person name="Russo S."/>
            <person name="Salzberg S.L."/>
            <person name="Sanchez-Gracia A."/>
            <person name="Saranga D.J."/>
            <person name="Sato H."/>
            <person name="Schaeffer S.W."/>
            <person name="Schatz M.C."/>
            <person name="Schlenke T."/>
            <person name="Schwartz R."/>
            <person name="Segarra C."/>
            <person name="Singh R.S."/>
            <person name="Sirot L."/>
            <person name="Sirota M."/>
            <person name="Sisneros N.B."/>
            <person name="Smith C.D."/>
            <person name="Smith T.F."/>
            <person name="Spieth J."/>
            <person name="Stage D.E."/>
            <person name="Stark A."/>
            <person name="Stephan W."/>
            <person name="Strausberg R.L."/>
            <person name="Strempel S."/>
            <person name="Sturgill D."/>
            <person name="Sutton G."/>
            <person name="Sutton G.G."/>
            <person name="Tao W."/>
            <person name="Teichmann S."/>
            <person name="Tobari Y.N."/>
            <person name="Tomimura Y."/>
            <person name="Tsolas J.M."/>
            <person name="Valente V.L."/>
            <person name="Venter E."/>
            <person name="Venter J.C."/>
            <person name="Vicario S."/>
            <person name="Vieira F.G."/>
            <person name="Vilella A.J."/>
            <person name="Villasante A."/>
            <person name="Walenz B."/>
            <person name="Wang J."/>
            <person name="Wasserman M."/>
            <person name="Watts T."/>
            <person name="Wilson D."/>
            <person name="Wilson R.K."/>
            <person name="Wing R.A."/>
            <person name="Wolfner M.F."/>
            <person name="Wong A."/>
            <person name="Wong G.K."/>
            <person name="Wu C.I."/>
            <person name="Wu G."/>
            <person name="Yamamoto D."/>
            <person name="Yang H.P."/>
            <person name="Yang S.P."/>
            <person name="Yorke J.A."/>
            <person name="Yoshida K."/>
            <person name="Zdobnov E."/>
            <person name="Zhang P."/>
            <person name="Zhang Y."/>
            <person name="Zimin A.V."/>
            <person name="Baldwin J."/>
            <person name="Abdouelleil A."/>
            <person name="Abdulkadir J."/>
            <person name="Abebe A."/>
            <person name="Abera B."/>
            <person name="Abreu J."/>
            <person name="Acer S.C."/>
            <person name="Aftuck L."/>
            <person name="Alexander A."/>
            <person name="An P."/>
            <person name="Anderson E."/>
            <person name="Anderson S."/>
            <person name="Arachi H."/>
            <person name="Azer M."/>
            <person name="Bachantsang P."/>
            <person name="Barry A."/>
            <person name="Bayul T."/>
            <person name="Berlin A."/>
            <person name="Bessette D."/>
            <person name="Bloom T."/>
            <person name="Blye J."/>
            <person name="Boguslavskiy L."/>
            <person name="Bonnet C."/>
            <person name="Boukhgalter B."/>
            <person name="Bourzgui I."/>
            <person name="Brown A."/>
            <person name="Cahill P."/>
            <person name="Channer S."/>
            <person name="Cheshatsang Y."/>
            <person name="Chuda L."/>
            <person name="Citroen M."/>
            <person name="Collymore A."/>
            <person name="Cooke P."/>
            <person name="Costello M."/>
            <person name="D'Aco K."/>
            <person name="Daza R."/>
            <person name="De Haan G."/>
            <person name="DeGray S."/>
            <person name="DeMaso C."/>
            <person name="Dhargay N."/>
            <person name="Dooley K."/>
            <person name="Dooley E."/>
            <person name="Doricent M."/>
            <person name="Dorje P."/>
            <person name="Dorjee K."/>
            <person name="Dupes A."/>
            <person name="Elong R."/>
            <person name="Falk J."/>
            <person name="Farina A."/>
            <person name="Faro S."/>
            <person name="Ferguson D."/>
            <person name="Fisher S."/>
            <person name="Foley C.D."/>
            <person name="Franke A."/>
            <person name="Friedrich D."/>
            <person name="Gadbois L."/>
            <person name="Gearin G."/>
            <person name="Gearin C.R."/>
            <person name="Giannoukos G."/>
            <person name="Goode T."/>
            <person name="Graham J."/>
            <person name="Grandbois E."/>
            <person name="Grewal S."/>
            <person name="Gyaltsen K."/>
            <person name="Hafez N."/>
            <person name="Hagos B."/>
            <person name="Hall J."/>
            <person name="Henson C."/>
            <person name="Hollinger A."/>
            <person name="Honan T."/>
            <person name="Huard M.D."/>
            <person name="Hughes L."/>
            <person name="Hurhula B."/>
            <person name="Husby M.E."/>
            <person name="Kamat A."/>
            <person name="Kanga B."/>
            <person name="Kashin S."/>
            <person name="Khazanovich D."/>
            <person name="Kisner P."/>
            <person name="Lance K."/>
            <person name="Lara M."/>
            <person name="Lee W."/>
            <person name="Lennon N."/>
            <person name="Letendre F."/>
            <person name="LeVine R."/>
            <person name="Lipovsky A."/>
            <person name="Liu X."/>
            <person name="Liu J."/>
            <person name="Liu S."/>
            <person name="Lokyitsang T."/>
            <person name="Lokyitsang Y."/>
            <person name="Lubonja R."/>
            <person name="Lui A."/>
            <person name="MacDonald P."/>
            <person name="Magnisalis V."/>
            <person name="Maru K."/>
            <person name="Matthews C."/>
            <person name="McCusker W."/>
            <person name="McDonough S."/>
            <person name="Mehta T."/>
            <person name="Meldrim J."/>
            <person name="Meneus L."/>
            <person name="Mihai O."/>
            <person name="Mihalev A."/>
            <person name="Mihova T."/>
            <person name="Mittelman R."/>
            <person name="Mlenga V."/>
            <person name="Montmayeur A."/>
            <person name="Mulrain L."/>
            <person name="Navidi A."/>
            <person name="Naylor J."/>
            <person name="Negash T."/>
            <person name="Nguyen T."/>
            <person name="Nguyen N."/>
            <person name="Nicol R."/>
            <person name="Norbu C."/>
            <person name="Norbu N."/>
            <person name="Novod N."/>
            <person name="O'Neill B."/>
            <person name="Osman S."/>
            <person name="Markiewicz E."/>
            <person name="Oyono O.L."/>
            <person name="Patti C."/>
            <person name="Phunkhang P."/>
            <person name="Pierre F."/>
            <person name="Priest M."/>
            <person name="Raghuraman S."/>
            <person name="Rege F."/>
            <person name="Reyes R."/>
            <person name="Rise C."/>
            <person name="Rogov P."/>
            <person name="Ross K."/>
            <person name="Ryan E."/>
            <person name="Settipalli S."/>
            <person name="Shea T."/>
            <person name="Sherpa N."/>
            <person name="Shi L."/>
            <person name="Shih D."/>
            <person name="Sparrow T."/>
            <person name="Spaulding J."/>
            <person name="Stalker J."/>
            <person name="Stange-Thomann N."/>
            <person name="Stavropoulos S."/>
            <person name="Stone C."/>
            <person name="Strader C."/>
            <person name="Tesfaye S."/>
            <person name="Thomson T."/>
            <person name="Thoulutsang Y."/>
            <person name="Thoulutsang D."/>
            <person name="Topham K."/>
            <person name="Topping I."/>
            <person name="Tsamla T."/>
            <person name="Vassiliev H."/>
            <person name="Vo A."/>
            <person name="Wangchuk T."/>
            <person name="Wangdi T."/>
            <person name="Weiand M."/>
            <person name="Wilkinson J."/>
            <person name="Wilson A."/>
            <person name="Yadav S."/>
            <person name="Young G."/>
            <person name="Yu Q."/>
            <person name="Zembek L."/>
            <person name="Zhong D."/>
            <person name="Zimmer A."/>
            <person name="Zwirko Z."/>
            <person name="Jaffe D.B."/>
            <person name="Alvarez P."/>
            <person name="Brockman W."/>
            <person name="Butler J."/>
            <person name="Chin C."/>
            <person name="Gnerre S."/>
            <person name="Grabherr M."/>
            <person name="Kleber M."/>
            <person name="Mauceli E."/>
            <person name="MacCallum I."/>
        </authorList>
    </citation>
    <scope>NUCLEOTIDE SEQUENCE [LARGE SCALE GENOMIC DNA]</scope>
    <source>
        <strain evidence="3">Tucson 14024-0371.13</strain>
    </source>
</reference>
<keyword evidence="3" id="KW-1185">Reference proteome</keyword>
<protein>
    <recommendedName>
        <fullName evidence="4">Gustatory receptor</fullName>
    </recommendedName>
</protein>
<feature type="transmembrane region" description="Helical" evidence="1">
    <location>
        <begin position="258"/>
        <end position="279"/>
    </location>
</feature>
<dbReference type="InParanoid" id="B3N188"/>
<proteinExistence type="predicted"/>
<dbReference type="EMBL" id="CH902652">
    <property type="protein sequence ID" value="EDV33609.1"/>
    <property type="molecule type" value="Genomic_DNA"/>
</dbReference>
<name>B3N188_DROAN</name>
<dbReference type="PhylomeDB" id="B3N188"/>
<organism evidence="2 3">
    <name type="scientific">Drosophila ananassae</name>
    <name type="common">Fruit fly</name>
    <dbReference type="NCBI Taxonomy" id="7217"/>
    <lineage>
        <taxon>Eukaryota</taxon>
        <taxon>Metazoa</taxon>
        <taxon>Ecdysozoa</taxon>
        <taxon>Arthropoda</taxon>
        <taxon>Hexapoda</taxon>
        <taxon>Insecta</taxon>
        <taxon>Pterygota</taxon>
        <taxon>Neoptera</taxon>
        <taxon>Endopterygota</taxon>
        <taxon>Diptera</taxon>
        <taxon>Brachycera</taxon>
        <taxon>Muscomorpha</taxon>
        <taxon>Ephydroidea</taxon>
        <taxon>Drosophilidae</taxon>
        <taxon>Drosophila</taxon>
        <taxon>Sophophora</taxon>
    </lineage>
</organism>
<evidence type="ECO:0000313" key="2">
    <source>
        <dbReference type="EMBL" id="EDV33609.1"/>
    </source>
</evidence>
<keyword evidence="1" id="KW-1133">Transmembrane helix</keyword>
<dbReference type="HOGENOM" id="CLU_647717_0_0_1"/>
<feature type="transmembrane region" description="Helical" evidence="1">
    <location>
        <begin position="194"/>
        <end position="214"/>
    </location>
</feature>
<feature type="transmembrane region" description="Helical" evidence="1">
    <location>
        <begin position="309"/>
        <end position="326"/>
    </location>
</feature>
<evidence type="ECO:0008006" key="4">
    <source>
        <dbReference type="Google" id="ProtNLM"/>
    </source>
</evidence>
<dbReference type="OrthoDB" id="7851226at2759"/>
<evidence type="ECO:0000256" key="1">
    <source>
        <dbReference type="SAM" id="Phobius"/>
    </source>
</evidence>
<gene>
    <name evidence="2" type="primary">Dana\GF13883</name>
    <name evidence="2" type="synonym">dana_GLEANR_13965</name>
    <name evidence="2" type="ORF">GF13883</name>
</gene>
<evidence type="ECO:0000313" key="3">
    <source>
        <dbReference type="Proteomes" id="UP000007801"/>
    </source>
</evidence>
<dbReference type="OMA" id="IFELYYC"/>
<keyword evidence="1" id="KW-0812">Transmembrane</keyword>
<keyword evidence="1" id="KW-0472">Membrane</keyword>
<dbReference type="Proteomes" id="UP000007801">
    <property type="component" value="Unassembled WGS sequence"/>
</dbReference>
<accession>B3N188</accession>
<dbReference type="AlphaFoldDB" id="B3N188"/>
<sequence length="424" mass="49955">MAATQHDLRTRLYRFFIFANTRFVYGFCCFLDLGSFRYVQSSGRVKKYHTPWQWVVMAVFIKLLLFALEAPYIFMCGGMMYFFFFKDSSEFNDNTTYQWMQMLAEEAMAFVSTARLIYISHNSTYCEFFTLAVNKVLEMHRLVRRIFGDAQLYLDDSLLVVFLLKVFLTFHHIAAQYTPTEKHFILVRYHTLNVILFEIFYSAYFLYQLLLLGWQRSLLGFLDTHLALKQPRRALSLKCHKRITCVFSIYAKIAKIHLLVSSAWLKVSSMLFICVYYTAHESTYTVYCLFSWSQLSIMKRAEVLLLKKMGSFLYPLVGILLMGMASDRMKFLEAQLCERIFLVELVHAKEDTKISNEVSRLISCKNESFQQQRLSIPMRNFMWNRGSICDRDLVFDMFVYLFINATTYLQFLISDNSSLCAEVL</sequence>
<feature type="transmembrane region" description="Helical" evidence="1">
    <location>
        <begin position="12"/>
        <end position="34"/>
    </location>
</feature>